<dbReference type="SMR" id="A0A1W5YNV1"/>
<dbReference type="Pfam" id="PF00150">
    <property type="entry name" value="Cellulase"/>
    <property type="match status" value="1"/>
</dbReference>
<sequence>MFLLFSSCGGGDSTNAGEESPKDDKEKKEEMVSALDITKKLGWGWNLGNHFDTSTGTDNKPFEWGYWDNATPTQTLYTRLKSAGVSTVRIAITWDNNQSAPNWTIKSSYMAEVKQNVEWAEAAGLNVILNMHHDGYWLKIKEAANDATVNTQIKERIQKTWKQIAEAFKDKGDFLFFETFNEIHDGGWGWGDNRKDGGKQYRTLNEWNQLAVNTIRATGSKNATRWIGIPSYVASPQCALESTFVLPTDPANRLMVSVHYYDPSNFTLTPENKDGKTEWGHTATEGNYVVGNNEEHVTEVFQKLYQKFIAKNIPVYIGEYGCVMQNTERGNLFSKYYLEYVCRAAHTYHLPLIIWDNNQPGSGNEHHAYFNHSNGNYQDGMQSLVQTMIKAATSDDSSYTLQSIKNNAPR</sequence>
<dbReference type="PANTHER" id="PTHR31297">
    <property type="entry name" value="GLUCAN ENDO-1,6-BETA-GLUCOSIDASE B"/>
    <property type="match status" value="1"/>
</dbReference>
<keyword evidence="3" id="KW-0326">Glycosidase</keyword>
<keyword evidence="1" id="KW-0378">Hydrolase</keyword>
<dbReference type="GO" id="GO:0008422">
    <property type="term" value="F:beta-glucosidase activity"/>
    <property type="evidence" value="ECO:0007669"/>
    <property type="project" value="TreeGrafter"/>
</dbReference>
<dbReference type="GO" id="GO:0009251">
    <property type="term" value="P:glucan catabolic process"/>
    <property type="evidence" value="ECO:0007669"/>
    <property type="project" value="TreeGrafter"/>
</dbReference>
<dbReference type="SUPFAM" id="SSF51445">
    <property type="entry name" value="(Trans)glycosidases"/>
    <property type="match status" value="1"/>
</dbReference>
<feature type="region of interest" description="Disordered" evidence="5">
    <location>
        <begin position="1"/>
        <end position="30"/>
    </location>
</feature>
<evidence type="ECO:0000256" key="3">
    <source>
        <dbReference type="ARBA" id="ARBA00023295"/>
    </source>
</evidence>
<protein>
    <submittedName>
        <fullName evidence="7">Cellulase CM3</fullName>
    </submittedName>
</protein>
<dbReference type="AlphaFoldDB" id="A0A1W5YNV1"/>
<dbReference type="GO" id="GO:0005576">
    <property type="term" value="C:extracellular region"/>
    <property type="evidence" value="ECO:0007669"/>
    <property type="project" value="TreeGrafter"/>
</dbReference>
<accession>A0A1W5YNV1</accession>
<dbReference type="Gene3D" id="3.20.20.80">
    <property type="entry name" value="Glycosidases"/>
    <property type="match status" value="1"/>
</dbReference>
<evidence type="ECO:0000313" key="7">
    <source>
        <dbReference type="EMBL" id="ARI46375.1"/>
    </source>
</evidence>
<dbReference type="InterPro" id="IPR001547">
    <property type="entry name" value="Glyco_hydro_5"/>
</dbReference>
<organism evidence="7">
    <name type="scientific">uncultured organism</name>
    <dbReference type="NCBI Taxonomy" id="155900"/>
    <lineage>
        <taxon>unclassified sequences</taxon>
        <taxon>environmental samples</taxon>
    </lineage>
</organism>
<evidence type="ECO:0000256" key="4">
    <source>
        <dbReference type="ARBA" id="ARBA00023326"/>
    </source>
</evidence>
<dbReference type="InterPro" id="IPR050386">
    <property type="entry name" value="Glycosyl_hydrolase_5"/>
</dbReference>
<dbReference type="InterPro" id="IPR017853">
    <property type="entry name" value="GH"/>
</dbReference>
<proteinExistence type="predicted"/>
<keyword evidence="4" id="KW-0624">Polysaccharide degradation</keyword>
<keyword evidence="2" id="KW-0119">Carbohydrate metabolism</keyword>
<evidence type="ECO:0000256" key="5">
    <source>
        <dbReference type="SAM" id="MobiDB-lite"/>
    </source>
</evidence>
<evidence type="ECO:0000259" key="6">
    <source>
        <dbReference type="Pfam" id="PF00150"/>
    </source>
</evidence>
<dbReference type="EMBL" id="KX644146">
    <property type="protein sequence ID" value="ARI46375.1"/>
    <property type="molecule type" value="Genomic_DNA"/>
</dbReference>
<reference evidence="7" key="1">
    <citation type="submission" date="2016-07" db="EMBL/GenBank/DDBJ databases">
        <title>New xylanase and cellulase from camel rumen.</title>
        <authorList>
            <person name="Khalili Ghadikolaei K."/>
            <person name="Shahbani Zahiri H."/>
            <person name="Hosseini Salekdeh G."/>
            <person name="Akbari Noghabi K."/>
        </authorList>
    </citation>
    <scope>NUCLEOTIDE SEQUENCE</scope>
</reference>
<dbReference type="PANTHER" id="PTHR31297:SF41">
    <property type="entry name" value="ENDOGLUCANASE, PUTATIVE (AFU_ORTHOLOGUE AFUA_5G01830)-RELATED"/>
    <property type="match status" value="1"/>
</dbReference>
<feature type="domain" description="Glycoside hydrolase family 5" evidence="6">
    <location>
        <begin position="60"/>
        <end position="359"/>
    </location>
</feature>
<evidence type="ECO:0000256" key="1">
    <source>
        <dbReference type="ARBA" id="ARBA00022801"/>
    </source>
</evidence>
<name>A0A1W5YNV1_9ZZZZ</name>
<feature type="compositionally biased region" description="Basic and acidic residues" evidence="5">
    <location>
        <begin position="19"/>
        <end position="30"/>
    </location>
</feature>
<evidence type="ECO:0000256" key="2">
    <source>
        <dbReference type="ARBA" id="ARBA00023277"/>
    </source>
</evidence>